<evidence type="ECO:0000313" key="2">
    <source>
        <dbReference type="Proteomes" id="UP001165960"/>
    </source>
</evidence>
<keyword evidence="2" id="KW-1185">Reference proteome</keyword>
<accession>A0ACC2TRK2</accession>
<dbReference type="EMBL" id="QTSX02002217">
    <property type="protein sequence ID" value="KAJ9077150.1"/>
    <property type="molecule type" value="Genomic_DNA"/>
</dbReference>
<evidence type="ECO:0000313" key="1">
    <source>
        <dbReference type="EMBL" id="KAJ9077150.1"/>
    </source>
</evidence>
<dbReference type="Proteomes" id="UP001165960">
    <property type="component" value="Unassembled WGS sequence"/>
</dbReference>
<protein>
    <submittedName>
        <fullName evidence="1">Uncharacterized protein</fullName>
    </submittedName>
</protein>
<organism evidence="1 2">
    <name type="scientific">Entomophthora muscae</name>
    <dbReference type="NCBI Taxonomy" id="34485"/>
    <lineage>
        <taxon>Eukaryota</taxon>
        <taxon>Fungi</taxon>
        <taxon>Fungi incertae sedis</taxon>
        <taxon>Zoopagomycota</taxon>
        <taxon>Entomophthoromycotina</taxon>
        <taxon>Entomophthoromycetes</taxon>
        <taxon>Entomophthorales</taxon>
        <taxon>Entomophthoraceae</taxon>
        <taxon>Entomophthora</taxon>
    </lineage>
</organism>
<gene>
    <name evidence="1" type="ORF">DSO57_1019462</name>
</gene>
<name>A0ACC2TRK2_9FUNG</name>
<reference evidence="1" key="1">
    <citation type="submission" date="2022-04" db="EMBL/GenBank/DDBJ databases">
        <title>Genome of the entomopathogenic fungus Entomophthora muscae.</title>
        <authorList>
            <person name="Elya C."/>
            <person name="Lovett B.R."/>
            <person name="Lee E."/>
            <person name="Macias A.M."/>
            <person name="Hajek A.E."/>
            <person name="De Bivort B.L."/>
            <person name="Kasson M.T."/>
            <person name="De Fine Licht H.H."/>
            <person name="Stajich J.E."/>
        </authorList>
    </citation>
    <scope>NUCLEOTIDE SEQUENCE</scope>
    <source>
        <strain evidence="1">Berkeley</strain>
    </source>
</reference>
<proteinExistence type="predicted"/>
<comment type="caution">
    <text evidence="1">The sequence shown here is derived from an EMBL/GenBank/DDBJ whole genome shotgun (WGS) entry which is preliminary data.</text>
</comment>
<sequence>MKYSLVLTYLPCLLAACTETKVEECTEVRNRPKALSKSDKSYRCYLALNGGLCKAGFSAYYFNWNTRECEKSSHGGCRGCKPFKDRSECESSCKMLMNHCKTQTQPSAQRKTNDY</sequence>